<name>A0A0W0W059_9GAMM</name>
<accession>A0A0W0W059</accession>
<comment type="caution">
    <text evidence="1">The sequence shown here is derived from an EMBL/GenBank/DDBJ whole genome shotgun (WGS) entry which is preliminary data.</text>
</comment>
<gene>
    <name evidence="1" type="ORF">Lisr_1250</name>
</gene>
<evidence type="ECO:0000313" key="2">
    <source>
        <dbReference type="Proteomes" id="UP000054761"/>
    </source>
</evidence>
<dbReference type="PATRIC" id="fig|454.4.peg.1351"/>
<proteinExistence type="predicted"/>
<organism evidence="1 2">
    <name type="scientific">Legionella israelensis</name>
    <dbReference type="NCBI Taxonomy" id="454"/>
    <lineage>
        <taxon>Bacteria</taxon>
        <taxon>Pseudomonadati</taxon>
        <taxon>Pseudomonadota</taxon>
        <taxon>Gammaproteobacteria</taxon>
        <taxon>Legionellales</taxon>
        <taxon>Legionellaceae</taxon>
        <taxon>Legionella</taxon>
    </lineage>
</organism>
<protein>
    <submittedName>
        <fullName evidence="1">Abi-like protein</fullName>
    </submittedName>
</protein>
<keyword evidence="2" id="KW-1185">Reference proteome</keyword>
<dbReference type="STRING" id="454.Lisr_1250"/>
<evidence type="ECO:0000313" key="1">
    <source>
        <dbReference type="EMBL" id="KTD25674.1"/>
    </source>
</evidence>
<dbReference type="EMBL" id="LNYH01000061">
    <property type="protein sequence ID" value="KTD25674.1"/>
    <property type="molecule type" value="Genomic_DNA"/>
</dbReference>
<dbReference type="AlphaFoldDB" id="A0A0W0W059"/>
<dbReference type="Proteomes" id="UP000054761">
    <property type="component" value="Unassembled WGS sequence"/>
</dbReference>
<sequence>MYSWNIDLSQSLYPALQILEISLRNSLHHALSQNFETDQWFDLSFLHPREQVQIQKVKDDLKRRKKPLETGRIVAELSFGFWTSLFDIRYEHGQVLWPRMLKKTFM</sequence>
<reference evidence="1 2" key="1">
    <citation type="submission" date="2015-11" db="EMBL/GenBank/DDBJ databases">
        <title>Genomic analysis of 38 Legionella species identifies large and diverse effector repertoires.</title>
        <authorList>
            <person name="Burstein D."/>
            <person name="Amaro F."/>
            <person name="Zusman T."/>
            <person name="Lifshitz Z."/>
            <person name="Cohen O."/>
            <person name="Gilbert J.A."/>
            <person name="Pupko T."/>
            <person name="Shuman H.A."/>
            <person name="Segal G."/>
        </authorList>
    </citation>
    <scope>NUCLEOTIDE SEQUENCE [LARGE SCALE GENOMIC DNA]</scope>
    <source>
        <strain evidence="1 2">Bercovier 4</strain>
    </source>
</reference>